<gene>
    <name evidence="1" type="ORF">ACFSW8_05025</name>
</gene>
<dbReference type="PANTHER" id="PTHR11102">
    <property type="entry name" value="SEL-1-LIKE PROTEIN"/>
    <property type="match status" value="1"/>
</dbReference>
<dbReference type="InterPro" id="IPR006597">
    <property type="entry name" value="Sel1-like"/>
</dbReference>
<dbReference type="Proteomes" id="UP001597389">
    <property type="component" value="Unassembled WGS sequence"/>
</dbReference>
<dbReference type="SUPFAM" id="SSF81901">
    <property type="entry name" value="HCP-like"/>
    <property type="match status" value="1"/>
</dbReference>
<organism evidence="1 2">
    <name type="scientific">Rubritalea tangerina</name>
    <dbReference type="NCBI Taxonomy" id="430798"/>
    <lineage>
        <taxon>Bacteria</taxon>
        <taxon>Pseudomonadati</taxon>
        <taxon>Verrucomicrobiota</taxon>
        <taxon>Verrucomicrobiia</taxon>
        <taxon>Verrucomicrobiales</taxon>
        <taxon>Rubritaleaceae</taxon>
        <taxon>Rubritalea</taxon>
    </lineage>
</organism>
<keyword evidence="2" id="KW-1185">Reference proteome</keyword>
<sequence>MYLLLIRYVMLFTLLGGTYLSSTLAAEANKTIDGVWNQKPWSAEAMQEGIKVGSPDALAEWAFCSFYGENKVQHIPEQIFLRAKQAAEQGSILGKCMLATCYFSSTGVELNLEKGIAIADELEGVTHPFAQWRIARIYAFGEGKYADREKGIRLMRELVRKNVPQAYTRLAILHGDKSSGHYDHEKSIKLYRKAVFKFRSVEAACELKIQRHKLDSHLGEKEKVVLEEIVSEAAALQYPKALFALGYSAYKNNNPDQAIPYLIEAANKRSIRAMSILSIITRKSRQGTYNVADGGATIIDEMSHLSYLAGKRSSTLVENHISYLIKKINKTKDRQVYKKQSQEVLKLSRNLIADKNCNAHQLLAKFYLYDAIDHGGPEEHLKRAESHYIYHINHVPTNSIAIGTQFMQKSGRFNNLPKAYAALKSSTSLGNDYDKKYSARLLERLIKKMTPTAIEEGEELHDNGYPFAEEYRLEALKHLIEVGDIPKDTQLDTSTSH</sequence>
<comment type="caution">
    <text evidence="1">The sequence shown here is derived from an EMBL/GenBank/DDBJ whole genome shotgun (WGS) entry which is preliminary data.</text>
</comment>
<protein>
    <submittedName>
        <fullName evidence="1">Tetratricopeptide repeat protein</fullName>
    </submittedName>
</protein>
<dbReference type="RefSeq" id="WP_377177600.1">
    <property type="nucleotide sequence ID" value="NZ_JBHUJB010000021.1"/>
</dbReference>
<evidence type="ECO:0000313" key="1">
    <source>
        <dbReference type="EMBL" id="MFD2158252.1"/>
    </source>
</evidence>
<dbReference type="SMART" id="SM00671">
    <property type="entry name" value="SEL1"/>
    <property type="match status" value="3"/>
</dbReference>
<dbReference type="Gene3D" id="1.25.40.10">
    <property type="entry name" value="Tetratricopeptide repeat domain"/>
    <property type="match status" value="1"/>
</dbReference>
<evidence type="ECO:0000313" key="2">
    <source>
        <dbReference type="Proteomes" id="UP001597389"/>
    </source>
</evidence>
<dbReference type="EMBL" id="JBHUJB010000021">
    <property type="protein sequence ID" value="MFD2158252.1"/>
    <property type="molecule type" value="Genomic_DNA"/>
</dbReference>
<name>A0ABW4Z8S8_9BACT</name>
<accession>A0ABW4Z8S8</accession>
<proteinExistence type="predicted"/>
<reference evidence="2" key="1">
    <citation type="journal article" date="2019" name="Int. J. Syst. Evol. Microbiol.">
        <title>The Global Catalogue of Microorganisms (GCM) 10K type strain sequencing project: providing services to taxonomists for standard genome sequencing and annotation.</title>
        <authorList>
            <consortium name="The Broad Institute Genomics Platform"/>
            <consortium name="The Broad Institute Genome Sequencing Center for Infectious Disease"/>
            <person name="Wu L."/>
            <person name="Ma J."/>
        </authorList>
    </citation>
    <scope>NUCLEOTIDE SEQUENCE [LARGE SCALE GENOMIC DNA]</scope>
    <source>
        <strain evidence="2">CCUG 57942</strain>
    </source>
</reference>
<dbReference type="InterPro" id="IPR011990">
    <property type="entry name" value="TPR-like_helical_dom_sf"/>
</dbReference>
<dbReference type="PANTHER" id="PTHR11102:SF160">
    <property type="entry name" value="ERAD-ASSOCIATED E3 UBIQUITIN-PROTEIN LIGASE COMPONENT HRD3"/>
    <property type="match status" value="1"/>
</dbReference>
<dbReference type="InterPro" id="IPR050767">
    <property type="entry name" value="Sel1_AlgK"/>
</dbReference>